<dbReference type="EMBL" id="JACSDY010000001">
    <property type="protein sequence ID" value="KAF7439561.1"/>
    <property type="molecule type" value="Genomic_DNA"/>
</dbReference>
<evidence type="ECO:0000313" key="2">
    <source>
        <dbReference type="EMBL" id="KAF7439561.1"/>
    </source>
</evidence>
<keyword evidence="3" id="KW-1185">Reference proteome</keyword>
<accession>A0A834PGP8</accession>
<reference evidence="2" key="1">
    <citation type="journal article" date="2020" name="G3 (Bethesda)">
        <title>High-Quality Assemblies for Three Invasive Social Wasps from the &lt;i&gt;Vespula&lt;/i&gt; Genus.</title>
        <authorList>
            <person name="Harrop T.W.R."/>
            <person name="Guhlin J."/>
            <person name="McLaughlin G.M."/>
            <person name="Permina E."/>
            <person name="Stockwell P."/>
            <person name="Gilligan J."/>
            <person name="Le Lec M.F."/>
            <person name="Gruber M.A.M."/>
            <person name="Quinn O."/>
            <person name="Lovegrove M."/>
            <person name="Duncan E.J."/>
            <person name="Remnant E.J."/>
            <person name="Van Eeckhoven J."/>
            <person name="Graham B."/>
            <person name="Knapp R.A."/>
            <person name="Langford K.W."/>
            <person name="Kronenberg Z."/>
            <person name="Press M.O."/>
            <person name="Eacker S.M."/>
            <person name="Wilson-Rankin E.E."/>
            <person name="Purcell J."/>
            <person name="Lester P.J."/>
            <person name="Dearden P.K."/>
        </authorList>
    </citation>
    <scope>NUCLEOTIDE SEQUENCE</scope>
    <source>
        <strain evidence="2">Volc-1</strain>
    </source>
</reference>
<organism evidence="2 3">
    <name type="scientific">Vespula pensylvanica</name>
    <name type="common">Western yellow jacket</name>
    <name type="synonym">Wasp</name>
    <dbReference type="NCBI Taxonomy" id="30213"/>
    <lineage>
        <taxon>Eukaryota</taxon>
        <taxon>Metazoa</taxon>
        <taxon>Ecdysozoa</taxon>
        <taxon>Arthropoda</taxon>
        <taxon>Hexapoda</taxon>
        <taxon>Insecta</taxon>
        <taxon>Pterygota</taxon>
        <taxon>Neoptera</taxon>
        <taxon>Endopterygota</taxon>
        <taxon>Hymenoptera</taxon>
        <taxon>Apocrita</taxon>
        <taxon>Aculeata</taxon>
        <taxon>Vespoidea</taxon>
        <taxon>Vespidae</taxon>
        <taxon>Vespinae</taxon>
        <taxon>Vespula</taxon>
    </lineage>
</organism>
<feature type="region of interest" description="Disordered" evidence="1">
    <location>
        <begin position="1"/>
        <end position="44"/>
    </location>
</feature>
<gene>
    <name evidence="2" type="ORF">H0235_001952</name>
</gene>
<protein>
    <submittedName>
        <fullName evidence="2">Uncharacterized protein</fullName>
    </submittedName>
</protein>
<evidence type="ECO:0000256" key="1">
    <source>
        <dbReference type="SAM" id="MobiDB-lite"/>
    </source>
</evidence>
<dbReference type="AlphaFoldDB" id="A0A834PGP8"/>
<name>A0A834PGP8_VESPE</name>
<proteinExistence type="predicted"/>
<dbReference type="Proteomes" id="UP000600918">
    <property type="component" value="Unassembled WGS sequence"/>
</dbReference>
<evidence type="ECO:0000313" key="3">
    <source>
        <dbReference type="Proteomes" id="UP000600918"/>
    </source>
</evidence>
<sequence>MSYVRQRVADGGVGDSTGNGDGRPPPTPKPTPTLTPLKERPGRVLDTSTNVISVFSDAHSQKISKVRESVRRKNSHIESFDVSKRLSFDAIGKK</sequence>
<feature type="compositionally biased region" description="Pro residues" evidence="1">
    <location>
        <begin position="23"/>
        <end position="33"/>
    </location>
</feature>
<feature type="compositionally biased region" description="Gly residues" evidence="1">
    <location>
        <begin position="11"/>
        <end position="21"/>
    </location>
</feature>
<comment type="caution">
    <text evidence="2">The sequence shown here is derived from an EMBL/GenBank/DDBJ whole genome shotgun (WGS) entry which is preliminary data.</text>
</comment>